<accession>A0A9N9G7B0</accession>
<evidence type="ECO:0000313" key="1">
    <source>
        <dbReference type="EMBL" id="CAG8589905.1"/>
    </source>
</evidence>
<gene>
    <name evidence="1" type="ORF">ALEPTO_LOCUS7652</name>
</gene>
<evidence type="ECO:0000313" key="2">
    <source>
        <dbReference type="Proteomes" id="UP000789508"/>
    </source>
</evidence>
<dbReference type="EMBL" id="CAJVPS010003492">
    <property type="protein sequence ID" value="CAG8589905.1"/>
    <property type="molecule type" value="Genomic_DNA"/>
</dbReference>
<proteinExistence type="predicted"/>
<name>A0A9N9G7B0_9GLOM</name>
<organism evidence="1 2">
    <name type="scientific">Ambispora leptoticha</name>
    <dbReference type="NCBI Taxonomy" id="144679"/>
    <lineage>
        <taxon>Eukaryota</taxon>
        <taxon>Fungi</taxon>
        <taxon>Fungi incertae sedis</taxon>
        <taxon>Mucoromycota</taxon>
        <taxon>Glomeromycotina</taxon>
        <taxon>Glomeromycetes</taxon>
        <taxon>Archaeosporales</taxon>
        <taxon>Ambisporaceae</taxon>
        <taxon>Ambispora</taxon>
    </lineage>
</organism>
<reference evidence="1" key="1">
    <citation type="submission" date="2021-06" db="EMBL/GenBank/DDBJ databases">
        <authorList>
            <person name="Kallberg Y."/>
            <person name="Tangrot J."/>
            <person name="Rosling A."/>
        </authorList>
    </citation>
    <scope>NUCLEOTIDE SEQUENCE</scope>
    <source>
        <strain evidence="1">FL130A</strain>
    </source>
</reference>
<dbReference type="Proteomes" id="UP000789508">
    <property type="component" value="Unassembled WGS sequence"/>
</dbReference>
<sequence length="39" mass="4550">MEALGKLEPEIEELDENPEARRIYQPDCWSCTREKGSIL</sequence>
<protein>
    <submittedName>
        <fullName evidence="1">13804_t:CDS:1</fullName>
    </submittedName>
</protein>
<keyword evidence="2" id="KW-1185">Reference proteome</keyword>
<dbReference type="AlphaFoldDB" id="A0A9N9G7B0"/>
<comment type="caution">
    <text evidence="1">The sequence shown here is derived from an EMBL/GenBank/DDBJ whole genome shotgun (WGS) entry which is preliminary data.</text>
</comment>